<comment type="caution">
    <text evidence="1">The sequence shown here is derived from an EMBL/GenBank/DDBJ whole genome shotgun (WGS) entry which is preliminary data.</text>
</comment>
<evidence type="ECO:0000313" key="1">
    <source>
        <dbReference type="EMBL" id="GLK70090.1"/>
    </source>
</evidence>
<keyword evidence="2" id="KW-1185">Reference proteome</keyword>
<evidence type="ECO:0000313" key="2">
    <source>
        <dbReference type="Proteomes" id="UP001143370"/>
    </source>
</evidence>
<proteinExistence type="predicted"/>
<protein>
    <recommendedName>
        <fullName evidence="3">Flagellar protein FlgN</fullName>
    </recommendedName>
</protein>
<dbReference type="EMBL" id="BSFJ01000001">
    <property type="protein sequence ID" value="GLK70090.1"/>
    <property type="molecule type" value="Genomic_DNA"/>
</dbReference>
<dbReference type="Proteomes" id="UP001143370">
    <property type="component" value="Unassembled WGS sequence"/>
</dbReference>
<sequence>MSADAAVRTMHGLLDRLEEAVAEETLALTQRRLIDFDEVNRRKSRSLLELSRAVRSLPDTVDSGLTDRLKVLRAALQRNSDLLQFHLVAAQHVTAILGDALRETESDGTYSAATATRRDPA</sequence>
<evidence type="ECO:0008006" key="3">
    <source>
        <dbReference type="Google" id="ProtNLM"/>
    </source>
</evidence>
<dbReference type="AlphaFoldDB" id="A0A9W6MXN6"/>
<gene>
    <name evidence="1" type="ORF">GCM10017643_02050</name>
</gene>
<accession>A0A9W6MXN6</accession>
<reference evidence="1" key="1">
    <citation type="journal article" date="2014" name="Int. J. Syst. Evol. Microbiol.">
        <title>Complete genome sequence of Corynebacterium casei LMG S-19264T (=DSM 44701T), isolated from a smear-ripened cheese.</title>
        <authorList>
            <consortium name="US DOE Joint Genome Institute (JGI-PGF)"/>
            <person name="Walter F."/>
            <person name="Albersmeier A."/>
            <person name="Kalinowski J."/>
            <person name="Ruckert C."/>
        </authorList>
    </citation>
    <scope>NUCLEOTIDE SEQUENCE</scope>
    <source>
        <strain evidence="1">VKM B-2484</strain>
    </source>
</reference>
<reference evidence="1" key="2">
    <citation type="submission" date="2023-01" db="EMBL/GenBank/DDBJ databases">
        <authorList>
            <person name="Sun Q."/>
            <person name="Evtushenko L."/>
        </authorList>
    </citation>
    <scope>NUCLEOTIDE SEQUENCE</scope>
    <source>
        <strain evidence="1">VKM B-2484</strain>
    </source>
</reference>
<name>A0A9W6MXN6_9HYPH</name>
<organism evidence="1 2">
    <name type="scientific">Ancylobacter dichloromethanicus</name>
    <dbReference type="NCBI Taxonomy" id="518825"/>
    <lineage>
        <taxon>Bacteria</taxon>
        <taxon>Pseudomonadati</taxon>
        <taxon>Pseudomonadota</taxon>
        <taxon>Alphaproteobacteria</taxon>
        <taxon>Hyphomicrobiales</taxon>
        <taxon>Xanthobacteraceae</taxon>
        <taxon>Ancylobacter</taxon>
    </lineage>
</organism>
<dbReference type="RefSeq" id="WP_213375813.1">
    <property type="nucleotide sequence ID" value="NZ_BSFJ01000001.1"/>
</dbReference>